<keyword evidence="2" id="KW-1185">Reference proteome</keyword>
<organism evidence="1 2">
    <name type="scientific">Metabacillus hrfriensis</name>
    <dbReference type="NCBI Taxonomy" id="3048891"/>
    <lineage>
        <taxon>Bacteria</taxon>
        <taxon>Bacillati</taxon>
        <taxon>Bacillota</taxon>
        <taxon>Bacilli</taxon>
        <taxon>Bacillales</taxon>
        <taxon>Bacillaceae</taxon>
        <taxon>Metabacillus</taxon>
    </lineage>
</organism>
<accession>A0ACD4R9X9</accession>
<gene>
    <name evidence="1" type="ORF">QLQ22_22040</name>
</gene>
<dbReference type="EMBL" id="CP126116">
    <property type="protein sequence ID" value="WHZ57298.1"/>
    <property type="molecule type" value="Genomic_DNA"/>
</dbReference>
<sequence>MNPENLQFPKKTLSSEQREKISKALSKRRSGFSLAVIHRVFQLSVTMILLIGVGIFSLFFVNGEKGEDTRNGQLNYSIQLPDGIKTERNGDSLIFKQGEKTVGGAVPSTLEEKQSLESRPGIFERKVINELKYPSERILEHVKTMTATQTYHYYVQTDEKEWIRVYFHTPYITEKQAEDAMRTFSAE</sequence>
<proteinExistence type="predicted"/>
<name>A0ACD4R9X9_9BACI</name>
<evidence type="ECO:0000313" key="1">
    <source>
        <dbReference type="EMBL" id="WHZ57298.1"/>
    </source>
</evidence>
<reference evidence="2" key="1">
    <citation type="journal article" date="2025" name="Aquaculture">
        <title>Assessment of the bioflocculant production and safety properties of Metabacillus hrfriensis sp. nov. based on phenotypic and whole-genome sequencing analysis.</title>
        <authorList>
            <person name="Zhang R."/>
            <person name="Zhao Z."/>
            <person name="Luo L."/>
            <person name="Wang S."/>
            <person name="Guo K."/>
            <person name="Xu W."/>
        </authorList>
    </citation>
    <scope>NUCLEOTIDE SEQUENCE [LARGE SCALE GENOMIC DNA]</scope>
    <source>
        <strain evidence="2">CT-WN-B3</strain>
    </source>
</reference>
<protein>
    <submittedName>
        <fullName evidence="1">Uncharacterized protein</fullName>
    </submittedName>
</protein>
<evidence type="ECO:0000313" key="2">
    <source>
        <dbReference type="Proteomes" id="UP001226091"/>
    </source>
</evidence>
<dbReference type="Proteomes" id="UP001226091">
    <property type="component" value="Chromosome"/>
</dbReference>